<sequence>MTRPITLITGGSRGIGAATARRLAADGHDLILSYRARQEEAEAVRADCEALGARVELIRIDLSDLDQAEALIPRAIAIFGHVDNLVNNAGITGRIGPFLEAPRAEIEAVFRLNVLSQILVTQAAIAHMSTARGGRGGAIVNLSSSAASHGAANIYIPYAMSKAATNILTLGTSREFAGEGVRVNTVSPGTTDTEIHADGGQPNAVTERAGRIPMGRAGRPEEIADAIAYLLGDGASYTTGAEIKVTGGS</sequence>
<dbReference type="PANTHER" id="PTHR43639">
    <property type="entry name" value="OXIDOREDUCTASE, SHORT-CHAIN DEHYDROGENASE/REDUCTASE FAMILY (AFU_ORTHOLOGUE AFUA_5G02870)"/>
    <property type="match status" value="1"/>
</dbReference>
<comment type="similarity">
    <text evidence="1">Belongs to the short-chain dehydrogenases/reductases (SDR) family.</text>
</comment>
<name>A0A934QBC3_9MICO</name>
<feature type="region of interest" description="Disordered" evidence="3">
    <location>
        <begin position="185"/>
        <end position="204"/>
    </location>
</feature>
<evidence type="ECO:0000313" key="5">
    <source>
        <dbReference type="EMBL" id="MBK0421544.1"/>
    </source>
</evidence>
<dbReference type="PROSITE" id="PS00061">
    <property type="entry name" value="ADH_SHORT"/>
    <property type="match status" value="1"/>
</dbReference>
<dbReference type="Proteomes" id="UP000618733">
    <property type="component" value="Unassembled WGS sequence"/>
</dbReference>
<keyword evidence="6" id="KW-1185">Reference proteome</keyword>
<protein>
    <submittedName>
        <fullName evidence="5">SDR family oxidoreductase</fullName>
    </submittedName>
</protein>
<dbReference type="FunFam" id="3.40.50.720:FF:000084">
    <property type="entry name" value="Short-chain dehydrogenase reductase"/>
    <property type="match status" value="1"/>
</dbReference>
<dbReference type="PANTHER" id="PTHR43639:SF1">
    <property type="entry name" value="SHORT-CHAIN DEHYDROGENASE_REDUCTASE FAMILY PROTEIN"/>
    <property type="match status" value="1"/>
</dbReference>
<evidence type="ECO:0000256" key="3">
    <source>
        <dbReference type="SAM" id="MobiDB-lite"/>
    </source>
</evidence>
<comment type="caution">
    <text evidence="5">The sequence shown here is derived from an EMBL/GenBank/DDBJ whole genome shotgun (WGS) entry which is preliminary data.</text>
</comment>
<dbReference type="Pfam" id="PF13561">
    <property type="entry name" value="adh_short_C2"/>
    <property type="match status" value="1"/>
</dbReference>
<dbReference type="AlphaFoldDB" id="A0A934QBC3"/>
<dbReference type="EMBL" id="JAEHOI010000005">
    <property type="protein sequence ID" value="MBK0421544.1"/>
    <property type="molecule type" value="Genomic_DNA"/>
</dbReference>
<dbReference type="PRINTS" id="PR00080">
    <property type="entry name" value="SDRFAMILY"/>
</dbReference>
<dbReference type="PRINTS" id="PR00081">
    <property type="entry name" value="GDHRDH"/>
</dbReference>
<keyword evidence="2" id="KW-0560">Oxidoreductase</keyword>
<dbReference type="GO" id="GO:0016491">
    <property type="term" value="F:oxidoreductase activity"/>
    <property type="evidence" value="ECO:0007669"/>
    <property type="project" value="UniProtKB-KW"/>
</dbReference>
<gene>
    <name evidence="5" type="ORF">JD292_05605</name>
</gene>
<evidence type="ECO:0000256" key="1">
    <source>
        <dbReference type="ARBA" id="ARBA00006484"/>
    </source>
</evidence>
<organism evidence="5 6">
    <name type="scientific">Leucobacter edaphi</name>
    <dbReference type="NCBI Taxonomy" id="2796472"/>
    <lineage>
        <taxon>Bacteria</taxon>
        <taxon>Bacillati</taxon>
        <taxon>Actinomycetota</taxon>
        <taxon>Actinomycetes</taxon>
        <taxon>Micrococcales</taxon>
        <taxon>Microbacteriaceae</taxon>
        <taxon>Leucobacter</taxon>
    </lineage>
</organism>
<dbReference type="Gene3D" id="3.40.50.720">
    <property type="entry name" value="NAD(P)-binding Rossmann-like Domain"/>
    <property type="match status" value="1"/>
</dbReference>
<proteinExistence type="inferred from homology"/>
<dbReference type="SMART" id="SM00822">
    <property type="entry name" value="PKS_KR"/>
    <property type="match status" value="1"/>
</dbReference>
<dbReference type="InterPro" id="IPR057326">
    <property type="entry name" value="KR_dom"/>
</dbReference>
<reference evidence="5" key="1">
    <citation type="submission" date="2020-12" db="EMBL/GenBank/DDBJ databases">
        <title>Leucobacter sp. CAS2, isolated from Chromium sludge.</title>
        <authorList>
            <person name="Xu Z."/>
        </authorList>
    </citation>
    <scope>NUCLEOTIDE SEQUENCE</scope>
    <source>
        <strain evidence="5">CSA2</strain>
    </source>
</reference>
<accession>A0A934QBC3</accession>
<dbReference type="CDD" id="cd05233">
    <property type="entry name" value="SDR_c"/>
    <property type="match status" value="1"/>
</dbReference>
<dbReference type="InterPro" id="IPR002347">
    <property type="entry name" value="SDR_fam"/>
</dbReference>
<dbReference type="InterPro" id="IPR020904">
    <property type="entry name" value="Sc_DH/Rdtase_CS"/>
</dbReference>
<dbReference type="RefSeq" id="WP_200131762.1">
    <property type="nucleotide sequence ID" value="NZ_JAEHOI010000005.1"/>
</dbReference>
<dbReference type="SUPFAM" id="SSF51735">
    <property type="entry name" value="NAD(P)-binding Rossmann-fold domains"/>
    <property type="match status" value="1"/>
</dbReference>
<dbReference type="InterPro" id="IPR036291">
    <property type="entry name" value="NAD(P)-bd_dom_sf"/>
</dbReference>
<evidence type="ECO:0000256" key="2">
    <source>
        <dbReference type="ARBA" id="ARBA00023002"/>
    </source>
</evidence>
<feature type="domain" description="Ketoreductase" evidence="4">
    <location>
        <begin position="4"/>
        <end position="176"/>
    </location>
</feature>
<evidence type="ECO:0000313" key="6">
    <source>
        <dbReference type="Proteomes" id="UP000618733"/>
    </source>
</evidence>
<evidence type="ECO:0000259" key="4">
    <source>
        <dbReference type="SMART" id="SM00822"/>
    </source>
</evidence>